<proteinExistence type="inferred from homology"/>
<dbReference type="EMBL" id="VJZA01000077">
    <property type="protein sequence ID" value="TVT17524.1"/>
    <property type="molecule type" value="Genomic_DNA"/>
</dbReference>
<keyword evidence="3 5" id="KW-0732">Signal</keyword>
<feature type="domain" description="Leucine-binding protein" evidence="6">
    <location>
        <begin position="38"/>
        <end position="368"/>
    </location>
</feature>
<feature type="chain" id="PRO_5038997695" evidence="5">
    <location>
        <begin position="30"/>
        <end position="388"/>
    </location>
</feature>
<comment type="similarity">
    <text evidence="1">Belongs to the leucine-binding protein family.</text>
</comment>
<dbReference type="Pfam" id="PF13458">
    <property type="entry name" value="Peripla_BP_6"/>
    <property type="match status" value="1"/>
</dbReference>
<evidence type="ECO:0000313" key="7">
    <source>
        <dbReference type="EMBL" id="TVT17524.1"/>
    </source>
</evidence>
<keyword evidence="2" id="KW-0813">Transport</keyword>
<organism evidence="7 8">
    <name type="scientific">Amycolatopsis acidiphila</name>
    <dbReference type="NCBI Taxonomy" id="715473"/>
    <lineage>
        <taxon>Bacteria</taxon>
        <taxon>Bacillati</taxon>
        <taxon>Actinomycetota</taxon>
        <taxon>Actinomycetes</taxon>
        <taxon>Pseudonocardiales</taxon>
        <taxon>Pseudonocardiaceae</taxon>
        <taxon>Amycolatopsis</taxon>
    </lineage>
</organism>
<dbReference type="InterPro" id="IPR000709">
    <property type="entry name" value="Leu_Ile_Val-bd"/>
</dbReference>
<dbReference type="GO" id="GO:0006865">
    <property type="term" value="P:amino acid transport"/>
    <property type="evidence" value="ECO:0007669"/>
    <property type="project" value="UniProtKB-KW"/>
</dbReference>
<reference evidence="7 8" key="1">
    <citation type="submission" date="2019-07" db="EMBL/GenBank/DDBJ databases">
        <title>New species of Amycolatopsis and Streptomyces.</title>
        <authorList>
            <person name="Duangmal K."/>
            <person name="Teo W.F.A."/>
            <person name="Lipun K."/>
        </authorList>
    </citation>
    <scope>NUCLEOTIDE SEQUENCE [LARGE SCALE GENOMIC DNA]</scope>
    <source>
        <strain evidence="7 8">JCM 30562</strain>
    </source>
</reference>
<dbReference type="RefSeq" id="WP_144643498.1">
    <property type="nucleotide sequence ID" value="NZ_BNAX01000029.1"/>
</dbReference>
<accession>A0A557ZZV5</accession>
<feature type="signal peptide" evidence="5">
    <location>
        <begin position="1"/>
        <end position="29"/>
    </location>
</feature>
<keyword evidence="4" id="KW-0029">Amino-acid transport</keyword>
<evidence type="ECO:0000256" key="2">
    <source>
        <dbReference type="ARBA" id="ARBA00022448"/>
    </source>
</evidence>
<dbReference type="Proteomes" id="UP000318578">
    <property type="component" value="Unassembled WGS sequence"/>
</dbReference>
<dbReference type="Gene3D" id="3.40.50.2300">
    <property type="match status" value="2"/>
</dbReference>
<dbReference type="PANTHER" id="PTHR30483">
    <property type="entry name" value="LEUCINE-SPECIFIC-BINDING PROTEIN"/>
    <property type="match status" value="1"/>
</dbReference>
<dbReference type="OrthoDB" id="7337537at2"/>
<gene>
    <name evidence="7" type="ORF">FNH06_31045</name>
</gene>
<evidence type="ECO:0000259" key="6">
    <source>
        <dbReference type="Pfam" id="PF13458"/>
    </source>
</evidence>
<comment type="caution">
    <text evidence="7">The sequence shown here is derived from an EMBL/GenBank/DDBJ whole genome shotgun (WGS) entry which is preliminary data.</text>
</comment>
<evidence type="ECO:0000256" key="5">
    <source>
        <dbReference type="SAM" id="SignalP"/>
    </source>
</evidence>
<keyword evidence="8" id="KW-1185">Reference proteome</keyword>
<sequence>MRIVPVRKRWFTGLIGLAATALLATACSAADATGDGSYTIGVIVSQTGSGSQLGVGELQGAQLAADRLNAMGGIGGHPVRLVAADDQSNPAQAVLAARRMIGEVDAIVGPSLSGPCRAVIPLAAGAQVVNYCLSPGVKPAADGWQWSASAATEDLAERLLEYWKTQGITRIGLITTTDASGVDGATATQHAAKVVGSQVVAAASYSGDAVSVTSQLQAISAARPQALVVWSTGAAAAVAFKGVREMGLRVPVATTDGNLTYNFLRRVQDYLPDTLLIPATQDFWWQNSPRGADARQLEQQYHDDFQARYGTQPDFGPGVAFDAVTMAAQALGQAQGDPHRAKQVLQSSRGFTGVVGTYAFTPANHRGLTKDDIGIVRAGGGSFTYVGR</sequence>
<dbReference type="SUPFAM" id="SSF53822">
    <property type="entry name" value="Periplasmic binding protein-like I"/>
    <property type="match status" value="1"/>
</dbReference>
<name>A0A557ZZV5_9PSEU</name>
<dbReference type="AlphaFoldDB" id="A0A557ZZV5"/>
<dbReference type="InterPro" id="IPR051010">
    <property type="entry name" value="BCAA_transport"/>
</dbReference>
<evidence type="ECO:0000256" key="1">
    <source>
        <dbReference type="ARBA" id="ARBA00010062"/>
    </source>
</evidence>
<evidence type="ECO:0000256" key="3">
    <source>
        <dbReference type="ARBA" id="ARBA00022729"/>
    </source>
</evidence>
<dbReference type="PRINTS" id="PR00337">
    <property type="entry name" value="LEUILEVALBP"/>
</dbReference>
<evidence type="ECO:0000313" key="8">
    <source>
        <dbReference type="Proteomes" id="UP000318578"/>
    </source>
</evidence>
<dbReference type="PANTHER" id="PTHR30483:SF38">
    <property type="entry name" value="BLR7848 PROTEIN"/>
    <property type="match status" value="1"/>
</dbReference>
<protein>
    <submittedName>
        <fullName evidence="7">ABC transporter substrate-binding protein</fullName>
    </submittedName>
</protein>
<evidence type="ECO:0000256" key="4">
    <source>
        <dbReference type="ARBA" id="ARBA00022970"/>
    </source>
</evidence>
<dbReference type="InterPro" id="IPR028081">
    <property type="entry name" value="Leu-bd"/>
</dbReference>
<dbReference type="InterPro" id="IPR028082">
    <property type="entry name" value="Peripla_BP_I"/>
</dbReference>
<dbReference type="PROSITE" id="PS51257">
    <property type="entry name" value="PROKAR_LIPOPROTEIN"/>
    <property type="match status" value="1"/>
</dbReference>